<evidence type="ECO:0000313" key="8">
    <source>
        <dbReference type="EMBL" id="EDZ96455.1"/>
    </source>
</evidence>
<evidence type="ECO:0000256" key="3">
    <source>
        <dbReference type="ARBA" id="ARBA00022722"/>
    </source>
</evidence>
<gene>
    <name evidence="8" type="ORF">AmaxDRAFT_0786</name>
</gene>
<accession>B5VW94</accession>
<dbReference type="InterPro" id="IPR012933">
    <property type="entry name" value="HicA_mRNA_interferase"/>
</dbReference>
<comment type="similarity">
    <text evidence="1">Belongs to the HicA mRNA interferase family.</text>
</comment>
<dbReference type="GO" id="GO:0004519">
    <property type="term" value="F:endonuclease activity"/>
    <property type="evidence" value="ECO:0007669"/>
    <property type="project" value="UniProtKB-KW"/>
</dbReference>
<proteinExistence type="inferred from homology"/>
<evidence type="ECO:0000256" key="5">
    <source>
        <dbReference type="ARBA" id="ARBA00022801"/>
    </source>
</evidence>
<keyword evidence="4" id="KW-0255">Endonuclease</keyword>
<dbReference type="GO" id="GO:0016787">
    <property type="term" value="F:hydrolase activity"/>
    <property type="evidence" value="ECO:0007669"/>
    <property type="project" value="UniProtKB-KW"/>
</dbReference>
<dbReference type="Proteomes" id="UP000004061">
    <property type="component" value="Unassembled WGS sequence"/>
</dbReference>
<evidence type="ECO:0000256" key="4">
    <source>
        <dbReference type="ARBA" id="ARBA00022759"/>
    </source>
</evidence>
<name>B5VW94_LIMMA</name>
<sequence length="72" mass="8206">MPPKQKYKALEMLGFSIVREKEHISMIRQNTDGTRTPLTLPNHKLIKGSTLRSICTQSGISRDDFLAVYNQT</sequence>
<organism evidence="8 9">
    <name type="scientific">Limnospira maxima CS-328</name>
    <dbReference type="NCBI Taxonomy" id="513049"/>
    <lineage>
        <taxon>Bacteria</taxon>
        <taxon>Bacillati</taxon>
        <taxon>Cyanobacteriota</taxon>
        <taxon>Cyanophyceae</taxon>
        <taxon>Oscillatoriophycideae</taxon>
        <taxon>Oscillatoriales</taxon>
        <taxon>Sirenicapillariaceae</taxon>
        <taxon>Limnospira</taxon>
    </lineage>
</organism>
<keyword evidence="7" id="KW-0346">Stress response</keyword>
<evidence type="ECO:0000256" key="1">
    <source>
        <dbReference type="ARBA" id="ARBA00006620"/>
    </source>
</evidence>
<evidence type="ECO:0008006" key="10">
    <source>
        <dbReference type="Google" id="ProtNLM"/>
    </source>
</evidence>
<dbReference type="EMBL" id="ABYK01000004">
    <property type="protein sequence ID" value="EDZ96455.1"/>
    <property type="molecule type" value="Genomic_DNA"/>
</dbReference>
<dbReference type="SUPFAM" id="SSF54786">
    <property type="entry name" value="YcfA/nrd intein domain"/>
    <property type="match status" value="1"/>
</dbReference>
<dbReference type="Gene3D" id="3.30.920.30">
    <property type="entry name" value="Hypothetical protein"/>
    <property type="match status" value="1"/>
</dbReference>
<keyword evidence="5" id="KW-0378">Hydrolase</keyword>
<evidence type="ECO:0000256" key="6">
    <source>
        <dbReference type="ARBA" id="ARBA00022884"/>
    </source>
</evidence>
<keyword evidence="6" id="KW-0694">RNA-binding</keyword>
<keyword evidence="3" id="KW-0540">Nuclease</keyword>
<keyword evidence="9" id="KW-1185">Reference proteome</keyword>
<dbReference type="AlphaFoldDB" id="B5VW94"/>
<keyword evidence="2" id="KW-1277">Toxin-antitoxin system</keyword>
<protein>
    <recommendedName>
        <fullName evidence="10">YcfA family protein</fullName>
    </recommendedName>
</protein>
<dbReference type="InterPro" id="IPR038570">
    <property type="entry name" value="HicA_sf"/>
</dbReference>
<dbReference type="GO" id="GO:0003729">
    <property type="term" value="F:mRNA binding"/>
    <property type="evidence" value="ECO:0007669"/>
    <property type="project" value="InterPro"/>
</dbReference>
<evidence type="ECO:0000313" key="9">
    <source>
        <dbReference type="Proteomes" id="UP000004061"/>
    </source>
</evidence>
<evidence type="ECO:0000256" key="7">
    <source>
        <dbReference type="ARBA" id="ARBA00023016"/>
    </source>
</evidence>
<dbReference type="Pfam" id="PF07927">
    <property type="entry name" value="HicA_toxin"/>
    <property type="match status" value="1"/>
</dbReference>
<evidence type="ECO:0000256" key="2">
    <source>
        <dbReference type="ARBA" id="ARBA00022649"/>
    </source>
</evidence>
<reference evidence="8 9" key="1">
    <citation type="journal article" date="2011" name="Appl. Environ. Microbiol.">
        <title>Contribution of a Sodium Ion Gradient to Energy Conservation during Fermentation in the Cyanobacterium Arthrospira (Spirulina) maxima CS-328.</title>
        <authorList>
            <person name="Carrieri D."/>
            <person name="Ananyev G."/>
            <person name="Lenz O."/>
            <person name="Bryant D.A."/>
            <person name="Dismukes G.C."/>
        </authorList>
    </citation>
    <scope>NUCLEOTIDE SEQUENCE [LARGE SCALE GENOMIC DNA]</scope>
    <source>
        <strain evidence="8 9">CS-328</strain>
    </source>
</reference>
<comment type="caution">
    <text evidence="8">The sequence shown here is derived from an EMBL/GenBank/DDBJ whole genome shotgun (WGS) entry which is preliminary data.</text>
</comment>